<protein>
    <recommendedName>
        <fullName evidence="7">Sugar ABC transporter substrate-binding protein</fullName>
    </recommendedName>
</protein>
<dbReference type="PROSITE" id="PS51257">
    <property type="entry name" value="PROKAR_LIPOPROTEIN"/>
    <property type="match status" value="1"/>
</dbReference>
<gene>
    <name evidence="5" type="ORF">A5869_002225</name>
</gene>
<accession>A0A200HPB8</accession>
<sequence>MKKYSFLTGLVVFASIFALSGCGQSDSKTKASADSSNKEIFSGKIEKNKTIKVLENDTAISKGYFKEVLAAFNEAYADKGIKAVDANTDQFVDLAKDGPYGYGPDILYQANDVIMKYAEDKHVYPLPVSKLEAYKQTSKNAWNAFKVNKDGKDYYCGVPVNVQTPMLYYRKDLLPEDWQKTWDKDANGVPDMIENWNDMYKFSKQRHQENPSMYGYMESLYDTYFSSGYLFSYGAYIFGKNNTDPSKVGFSNGDSYYGAKVIQQLASIMNEESIDDTIKTSAYSKLGNGTYFATMSTPDVYSTFLEELAKYYVSQGKTKDEAAQLAKDNLVMTTVPKLPKNGDITSETTEFIEMKTMGGVNGYAISAYTKAPNASLEFVNFATKYEMIKKRYELLGVVPTRKDVIKEVRGVSEGVFNQLENENIILMPSNAAVAQIWTPTQTYFADITKDVFRPEAEKKYKDNKALKAGLEKVDQQISDAIHTLE</sequence>
<feature type="signal peptide" evidence="4">
    <location>
        <begin position="1"/>
        <end position="20"/>
    </location>
</feature>
<evidence type="ECO:0000256" key="1">
    <source>
        <dbReference type="ARBA" id="ARBA00008520"/>
    </source>
</evidence>
<evidence type="ECO:0000256" key="3">
    <source>
        <dbReference type="ARBA" id="ARBA00022729"/>
    </source>
</evidence>
<dbReference type="Gene3D" id="3.40.190.10">
    <property type="entry name" value="Periplasmic binding protein-like II"/>
    <property type="match status" value="2"/>
</dbReference>
<dbReference type="Proteomes" id="UP000196503">
    <property type="component" value="Unassembled WGS sequence"/>
</dbReference>
<dbReference type="GO" id="GO:0042956">
    <property type="term" value="P:maltodextrin transmembrane transport"/>
    <property type="evidence" value="ECO:0007669"/>
    <property type="project" value="TreeGrafter"/>
</dbReference>
<dbReference type="RefSeq" id="WP_087663732.1">
    <property type="nucleotide sequence ID" value="NZ_NIBL01000004.1"/>
</dbReference>
<dbReference type="GO" id="GO:0015768">
    <property type="term" value="P:maltose transport"/>
    <property type="evidence" value="ECO:0007669"/>
    <property type="project" value="TreeGrafter"/>
</dbReference>
<dbReference type="GO" id="GO:0055052">
    <property type="term" value="C:ATP-binding cassette (ABC) transporter complex, substrate-binding subunit-containing"/>
    <property type="evidence" value="ECO:0007669"/>
    <property type="project" value="TreeGrafter"/>
</dbReference>
<keyword evidence="3 4" id="KW-0732">Signal</keyword>
<feature type="chain" id="PRO_5038836070" description="Sugar ABC transporter substrate-binding protein" evidence="4">
    <location>
        <begin position="21"/>
        <end position="485"/>
    </location>
</feature>
<dbReference type="Pfam" id="PF13416">
    <property type="entry name" value="SBP_bac_8"/>
    <property type="match status" value="1"/>
</dbReference>
<evidence type="ECO:0000256" key="2">
    <source>
        <dbReference type="ARBA" id="ARBA00022448"/>
    </source>
</evidence>
<evidence type="ECO:0000313" key="6">
    <source>
        <dbReference type="Proteomes" id="UP000196503"/>
    </source>
</evidence>
<dbReference type="PANTHER" id="PTHR30061:SF50">
    <property type="entry name" value="MALTOSE_MALTODEXTRIN-BINDING PERIPLASMIC PROTEIN"/>
    <property type="match status" value="1"/>
</dbReference>
<dbReference type="GO" id="GO:1901982">
    <property type="term" value="F:maltose binding"/>
    <property type="evidence" value="ECO:0007669"/>
    <property type="project" value="TreeGrafter"/>
</dbReference>
<evidence type="ECO:0000313" key="5">
    <source>
        <dbReference type="EMBL" id="OUZ14544.1"/>
    </source>
</evidence>
<dbReference type="AlphaFoldDB" id="A0A200HPB8"/>
<dbReference type="SUPFAM" id="SSF53850">
    <property type="entry name" value="Periplasmic binding protein-like II"/>
    <property type="match status" value="1"/>
</dbReference>
<dbReference type="InterPro" id="IPR006059">
    <property type="entry name" value="SBP"/>
</dbReference>
<name>A0A200HPB8_9ENTE</name>
<dbReference type="EMBL" id="NIBL01000004">
    <property type="protein sequence ID" value="OUZ14544.1"/>
    <property type="molecule type" value="Genomic_DNA"/>
</dbReference>
<comment type="caution">
    <text evidence="5">The sequence shown here is derived from an EMBL/GenBank/DDBJ whole genome shotgun (WGS) entry which is preliminary data.</text>
</comment>
<evidence type="ECO:0008006" key="7">
    <source>
        <dbReference type="Google" id="ProtNLM"/>
    </source>
</evidence>
<proteinExistence type="inferred from homology"/>
<keyword evidence="2" id="KW-0813">Transport</keyword>
<reference evidence="5 6" key="1">
    <citation type="submission" date="2017-05" db="EMBL/GenBank/DDBJ databases">
        <title>The Genome Sequence of Enterococcus faecium 2D5_DIV0622.</title>
        <authorList>
            <consortium name="The Broad Institute Genomics Platform"/>
            <consortium name="The Broad Institute Genomic Center for Infectious Diseases"/>
            <person name="Earl A."/>
            <person name="Manson A."/>
            <person name="Schwartman J."/>
            <person name="Gilmore M."/>
            <person name="Abouelleil A."/>
            <person name="Cao P."/>
            <person name="Chapman S."/>
            <person name="Cusick C."/>
            <person name="Shea T."/>
            <person name="Young S."/>
            <person name="Neafsey D."/>
            <person name="Nusbaum C."/>
            <person name="Birren B."/>
        </authorList>
    </citation>
    <scope>NUCLEOTIDE SEQUENCE [LARGE SCALE GENOMIC DNA]</scope>
    <source>
        <strain evidence="5 6">2D5_DIV0622</strain>
    </source>
</reference>
<evidence type="ECO:0000256" key="4">
    <source>
        <dbReference type="SAM" id="SignalP"/>
    </source>
</evidence>
<comment type="similarity">
    <text evidence="1">Belongs to the bacterial solute-binding protein 1 family.</text>
</comment>
<organism evidence="5 6">
    <name type="scientific">Enterococcus cecorum</name>
    <dbReference type="NCBI Taxonomy" id="44008"/>
    <lineage>
        <taxon>Bacteria</taxon>
        <taxon>Bacillati</taxon>
        <taxon>Bacillota</taxon>
        <taxon>Bacilli</taxon>
        <taxon>Lactobacillales</taxon>
        <taxon>Enterococcaceae</taxon>
        <taxon>Enterococcus</taxon>
    </lineage>
</organism>
<dbReference type="PANTHER" id="PTHR30061">
    <property type="entry name" value="MALTOSE-BINDING PERIPLASMIC PROTEIN"/>
    <property type="match status" value="1"/>
</dbReference>